<proteinExistence type="predicted"/>
<dbReference type="Proteomes" id="UP000535078">
    <property type="component" value="Unassembled WGS sequence"/>
</dbReference>
<dbReference type="Pfam" id="PF09722">
    <property type="entry name" value="Xre_MbcA_ParS_C"/>
    <property type="match status" value="1"/>
</dbReference>
<protein>
    <submittedName>
        <fullName evidence="2">Uncharacterized protein (DUF2384 family)</fullName>
    </submittedName>
</protein>
<comment type="caution">
    <text evidence="2">The sequence shown here is derived from an EMBL/GenBank/DDBJ whole genome shotgun (WGS) entry which is preliminary data.</text>
</comment>
<gene>
    <name evidence="2" type="ORF">GGR90_001687</name>
</gene>
<dbReference type="AlphaFoldDB" id="A0A7X5XTE4"/>
<reference evidence="2 3" key="1">
    <citation type="submission" date="2020-03" db="EMBL/GenBank/DDBJ databases">
        <title>Genomic Encyclopedia of Type Strains, Phase IV (KMG-IV): sequencing the most valuable type-strain genomes for metagenomic binning, comparative biology and taxonomic classification.</title>
        <authorList>
            <person name="Goeker M."/>
        </authorList>
    </citation>
    <scope>NUCLEOTIDE SEQUENCE [LARGE SCALE GENOMIC DNA]</scope>
    <source>
        <strain evidence="2 3">DSM 25229</strain>
    </source>
</reference>
<dbReference type="InterPro" id="IPR024467">
    <property type="entry name" value="Xre/MbcA/ParS-like_toxin-bd"/>
</dbReference>
<name>A0A7X5XTE4_9SPHN</name>
<keyword evidence="3" id="KW-1185">Reference proteome</keyword>
<sequence>MDKHPGSPNSGSAARTAIARFAPANRRRLSGAGLRTFLAIADLWSLTEEQRRLILGYPARSTYRGWVKKAREHRDITLSVDALMRISAILGIYKGLRILFADDDEGVTWLRTPPDARILGGGPPIDLMISGTQDALLTVRRLIDAARGGLYRYPTSDERDWPPDDDSEIKFVGMEDEAGGSEGLEPPTLGF</sequence>
<accession>A0A7X5XTE4</accession>
<evidence type="ECO:0000313" key="2">
    <source>
        <dbReference type="EMBL" id="NJB89512.1"/>
    </source>
</evidence>
<evidence type="ECO:0000259" key="1">
    <source>
        <dbReference type="Pfam" id="PF09722"/>
    </source>
</evidence>
<organism evidence="2 3">
    <name type="scientific">Sphingopyxis italica</name>
    <dbReference type="NCBI Taxonomy" id="1129133"/>
    <lineage>
        <taxon>Bacteria</taxon>
        <taxon>Pseudomonadati</taxon>
        <taxon>Pseudomonadota</taxon>
        <taxon>Alphaproteobacteria</taxon>
        <taxon>Sphingomonadales</taxon>
        <taxon>Sphingomonadaceae</taxon>
        <taxon>Sphingopyxis</taxon>
    </lineage>
</organism>
<evidence type="ECO:0000313" key="3">
    <source>
        <dbReference type="Proteomes" id="UP000535078"/>
    </source>
</evidence>
<dbReference type="EMBL" id="JAATIT010000002">
    <property type="protein sequence ID" value="NJB89512.1"/>
    <property type="molecule type" value="Genomic_DNA"/>
</dbReference>
<dbReference type="RefSeq" id="WP_167920997.1">
    <property type="nucleotide sequence ID" value="NZ_JAATIT010000002.1"/>
</dbReference>
<feature type="domain" description="Antitoxin Xre/MbcA/ParS-like toxin-binding" evidence="1">
    <location>
        <begin position="96"/>
        <end position="149"/>
    </location>
</feature>